<evidence type="ECO:0000313" key="4">
    <source>
        <dbReference type="Proteomes" id="UP001152759"/>
    </source>
</evidence>
<feature type="compositionally biased region" description="Acidic residues" evidence="1">
    <location>
        <begin position="339"/>
        <end position="350"/>
    </location>
</feature>
<dbReference type="PANTHER" id="PTHR45629:SF7">
    <property type="entry name" value="DNA EXCISION REPAIR PROTEIN ERCC-6-RELATED"/>
    <property type="match status" value="1"/>
</dbReference>
<dbReference type="Proteomes" id="UP001152759">
    <property type="component" value="Chromosome 6"/>
</dbReference>
<dbReference type="AlphaFoldDB" id="A0A9P0AGY3"/>
<name>A0A9P0AGY3_BEMTA</name>
<accession>A0A9P0AGY3</accession>
<feature type="region of interest" description="Disordered" evidence="1">
    <location>
        <begin position="599"/>
        <end position="647"/>
    </location>
</feature>
<dbReference type="Gene3D" id="3.40.50.10810">
    <property type="entry name" value="Tandem AAA-ATPase domain"/>
    <property type="match status" value="1"/>
</dbReference>
<dbReference type="InterPro" id="IPR050496">
    <property type="entry name" value="SNF2_RAD54_helicase_repair"/>
</dbReference>
<evidence type="ECO:0000259" key="2">
    <source>
        <dbReference type="Pfam" id="PF00176"/>
    </source>
</evidence>
<gene>
    <name evidence="3" type="ORF">BEMITA_LOCUS9971</name>
</gene>
<feature type="compositionally biased region" description="Basic and acidic residues" evidence="1">
    <location>
        <begin position="539"/>
        <end position="555"/>
    </location>
</feature>
<feature type="compositionally biased region" description="Basic and acidic residues" evidence="1">
    <location>
        <begin position="420"/>
        <end position="429"/>
    </location>
</feature>
<feature type="compositionally biased region" description="Basic and acidic residues" evidence="1">
    <location>
        <begin position="401"/>
        <end position="410"/>
    </location>
</feature>
<evidence type="ECO:0000313" key="3">
    <source>
        <dbReference type="EMBL" id="CAH0391340.1"/>
    </source>
</evidence>
<dbReference type="GO" id="GO:0005524">
    <property type="term" value="F:ATP binding"/>
    <property type="evidence" value="ECO:0007669"/>
    <property type="project" value="InterPro"/>
</dbReference>
<dbReference type="PANTHER" id="PTHR45629">
    <property type="entry name" value="SNF2/RAD54 FAMILY MEMBER"/>
    <property type="match status" value="1"/>
</dbReference>
<proteinExistence type="predicted"/>
<dbReference type="InterPro" id="IPR027417">
    <property type="entry name" value="P-loop_NTPase"/>
</dbReference>
<dbReference type="InterPro" id="IPR000330">
    <property type="entry name" value="SNF2_N"/>
</dbReference>
<feature type="domain" description="SNF2 N-terminal" evidence="2">
    <location>
        <begin position="50"/>
        <end position="180"/>
    </location>
</feature>
<evidence type="ECO:0000256" key="1">
    <source>
        <dbReference type="SAM" id="MobiDB-lite"/>
    </source>
</evidence>
<organism evidence="3 4">
    <name type="scientific">Bemisia tabaci</name>
    <name type="common">Sweetpotato whitefly</name>
    <name type="synonym">Aleurodes tabaci</name>
    <dbReference type="NCBI Taxonomy" id="7038"/>
    <lineage>
        <taxon>Eukaryota</taxon>
        <taxon>Metazoa</taxon>
        <taxon>Ecdysozoa</taxon>
        <taxon>Arthropoda</taxon>
        <taxon>Hexapoda</taxon>
        <taxon>Insecta</taxon>
        <taxon>Pterygota</taxon>
        <taxon>Neoptera</taxon>
        <taxon>Paraneoptera</taxon>
        <taxon>Hemiptera</taxon>
        <taxon>Sternorrhyncha</taxon>
        <taxon>Aleyrodoidea</taxon>
        <taxon>Aleyrodidae</taxon>
        <taxon>Aleyrodinae</taxon>
        <taxon>Bemisia</taxon>
    </lineage>
</organism>
<feature type="compositionally biased region" description="Basic residues" evidence="1">
    <location>
        <begin position="458"/>
        <end position="467"/>
    </location>
</feature>
<dbReference type="Pfam" id="PF00176">
    <property type="entry name" value="SNF2-rel_dom"/>
    <property type="match status" value="1"/>
</dbReference>
<dbReference type="EMBL" id="OU963867">
    <property type="protein sequence ID" value="CAH0391340.1"/>
    <property type="molecule type" value="Genomic_DNA"/>
</dbReference>
<keyword evidence="4" id="KW-1185">Reference proteome</keyword>
<feature type="region of interest" description="Disordered" evidence="1">
    <location>
        <begin position="457"/>
        <end position="491"/>
    </location>
</feature>
<dbReference type="InterPro" id="IPR038718">
    <property type="entry name" value="SNF2-like_sf"/>
</dbReference>
<feature type="region of interest" description="Disordered" evidence="1">
    <location>
        <begin position="292"/>
        <end position="444"/>
    </location>
</feature>
<dbReference type="SUPFAM" id="SSF52540">
    <property type="entry name" value="P-loop containing nucleoside triphosphate hydrolases"/>
    <property type="match status" value="1"/>
</dbReference>
<feature type="compositionally biased region" description="Polar residues" evidence="1">
    <location>
        <begin position="612"/>
        <end position="647"/>
    </location>
</feature>
<reference evidence="3" key="1">
    <citation type="submission" date="2021-12" db="EMBL/GenBank/DDBJ databases">
        <authorList>
            <person name="King R."/>
        </authorList>
    </citation>
    <scope>NUCLEOTIDE SEQUENCE</scope>
</reference>
<protein>
    <recommendedName>
        <fullName evidence="2">SNF2 N-terminal domain-containing protein</fullName>
    </recommendedName>
</protein>
<sequence length="647" mass="72614">EESTDSRITEIENLSQKFGTYCIEDDTPLILSSKSEIAVDAKLNCSLFDFQRRGIQQMFQSFSNGSGAIINDVPGSGKKVQVVAFISALISSQRRTESGEFFSARVYPALIICPRPKIHVWESRIKQWSSLKHSVCSDLDISKAADSTDVVLFPFDLLAKSVVNVAKRKWTVLFVDNIEVITLKQKYELLLHHLPRDPRFGISSKILDDSETLATIVGWVSPSYYEQFKRDRSNILSFIKQFDSKSGPKADQIRGLHLKANLLSIRNEVFIKRDGRVPEALLDIPRDAEEVDFDLHPSTSQAKRAPPKANKRRSNEKVKPKVKSPRLSSRDRAPTHDISDDDGDIEDNDGGGDYSARTRQGSATNEEEEVFRRLPRRTRARSNDLEALSNVEAKPTTSSESSRRSMDRSPEPQPSCSRSSKTEELKSDLRPSNTSDINHNSDYDKLDALFFSSTKVLKSPKKSRKRAPPSQQEQTNTEFSDARESSDVADTQASMGVFGDFRTQQLELLNSVFLKTPPVSKPPPSKFKSFTQASQKTKTVRERIDGKLSETDKEAPISQDLDSFFESQTKKPPPRKPGDSKIFCSQRPEDLLDDILFSQPVARKGPPKKKFFTQTAALSDAGSSSRQPMQPIKNQAVKSDQNSPLFD</sequence>
<feature type="region of interest" description="Disordered" evidence="1">
    <location>
        <begin position="515"/>
        <end position="585"/>
    </location>
</feature>
<feature type="non-terminal residue" evidence="3">
    <location>
        <position position="1"/>
    </location>
</feature>
<feature type="compositionally biased region" description="Basic and acidic residues" evidence="1">
    <location>
        <begin position="328"/>
        <end position="338"/>
    </location>
</feature>